<organism evidence="1 2">
    <name type="scientific">Trifolium medium</name>
    <dbReference type="NCBI Taxonomy" id="97028"/>
    <lineage>
        <taxon>Eukaryota</taxon>
        <taxon>Viridiplantae</taxon>
        <taxon>Streptophyta</taxon>
        <taxon>Embryophyta</taxon>
        <taxon>Tracheophyta</taxon>
        <taxon>Spermatophyta</taxon>
        <taxon>Magnoliopsida</taxon>
        <taxon>eudicotyledons</taxon>
        <taxon>Gunneridae</taxon>
        <taxon>Pentapetalae</taxon>
        <taxon>rosids</taxon>
        <taxon>fabids</taxon>
        <taxon>Fabales</taxon>
        <taxon>Fabaceae</taxon>
        <taxon>Papilionoideae</taxon>
        <taxon>50 kb inversion clade</taxon>
        <taxon>NPAAA clade</taxon>
        <taxon>Hologalegina</taxon>
        <taxon>IRL clade</taxon>
        <taxon>Trifolieae</taxon>
        <taxon>Trifolium</taxon>
    </lineage>
</organism>
<dbReference type="EMBL" id="LXQA010001790">
    <property type="protein sequence ID" value="MCH81028.1"/>
    <property type="molecule type" value="Genomic_DNA"/>
</dbReference>
<keyword evidence="2" id="KW-1185">Reference proteome</keyword>
<accession>A0A392M211</accession>
<gene>
    <name evidence="1" type="ORF">A2U01_0001806</name>
</gene>
<reference evidence="1 2" key="1">
    <citation type="journal article" date="2018" name="Front. Plant Sci.">
        <title>Red Clover (Trifolium pratense) and Zigzag Clover (T. medium) - A Picture of Genomic Similarities and Differences.</title>
        <authorList>
            <person name="Dluhosova J."/>
            <person name="Istvanek J."/>
            <person name="Nedelnik J."/>
            <person name="Repkova J."/>
        </authorList>
    </citation>
    <scope>NUCLEOTIDE SEQUENCE [LARGE SCALE GENOMIC DNA]</scope>
    <source>
        <strain evidence="2">cv. 10/8</strain>
        <tissue evidence="1">Leaf</tissue>
    </source>
</reference>
<proteinExistence type="predicted"/>
<evidence type="ECO:0000313" key="1">
    <source>
        <dbReference type="EMBL" id="MCH81028.1"/>
    </source>
</evidence>
<feature type="non-terminal residue" evidence="1">
    <location>
        <position position="190"/>
    </location>
</feature>
<dbReference type="Proteomes" id="UP000265520">
    <property type="component" value="Unassembled WGS sequence"/>
</dbReference>
<evidence type="ECO:0000313" key="2">
    <source>
        <dbReference type="Proteomes" id="UP000265520"/>
    </source>
</evidence>
<comment type="caution">
    <text evidence="1">The sequence shown here is derived from an EMBL/GenBank/DDBJ whole genome shotgun (WGS) entry which is preliminary data.</text>
</comment>
<dbReference type="AlphaFoldDB" id="A0A392M211"/>
<protein>
    <submittedName>
        <fullName evidence="1">Sieve element occlusion protein</fullName>
    </submittedName>
</protein>
<name>A0A392M211_9FABA</name>
<sequence>MDIHNDKADDIVQHQEPETNVKQFIDEHDDSEDVPETQVEKSTSSYPTAIPATTQKIVILPDLVQTNLRVIKQVWAVMGKGEKSFTPFISKSQKKKKKQLAWSAGQPYNTRSTGMIVLYYFILTTFRASDTATKFDAESLFNIAADILKRSTHVVENVVGNQGSVELDNTHPPAASFISPLCTLKQINAE</sequence>